<dbReference type="Pfam" id="PF11412">
    <property type="entry name" value="DsbD_N"/>
    <property type="match status" value="1"/>
</dbReference>
<dbReference type="InterPro" id="IPR028250">
    <property type="entry name" value="DsbDN"/>
</dbReference>
<gene>
    <name evidence="3" type="ORF">OJ996_08395</name>
</gene>
<keyword evidence="1" id="KW-0732">Signal</keyword>
<evidence type="ECO:0000313" key="3">
    <source>
        <dbReference type="EMBL" id="MCW1913591.1"/>
    </source>
</evidence>
<accession>A0ABT3G237</accession>
<evidence type="ECO:0000259" key="2">
    <source>
        <dbReference type="Pfam" id="PF11412"/>
    </source>
</evidence>
<feature type="chain" id="PRO_5046626519" evidence="1">
    <location>
        <begin position="20"/>
        <end position="267"/>
    </location>
</feature>
<sequence>MKFSILMAAGIPLVSPLMAAGVKSGHAEAELLVNTAGYKPGQPLTLGIQLKVEQGWHSYWVNPGVGGMPLKVTWTLPEGWQAEELRQPIPKRFMTGDLPGFGYEGTALFLANVTPPASAQGEVELKAKVSWLTCNDSACVPGDAELSVKLPVGEGKPGGDVAAIFQAEKKVPVKMEGAELIVEEAGDTLTLRVIAPNTFNLQGSTVFPATPEVVDPAAPIVFKRAKTEWIATVKKNEYAEGSPALLDIVLFGGMLEKPYIVSWQAKK</sequence>
<dbReference type="Proteomes" id="UP001165653">
    <property type="component" value="Unassembled WGS sequence"/>
</dbReference>
<reference evidence="3" key="1">
    <citation type="submission" date="2022-10" db="EMBL/GenBank/DDBJ databases">
        <title>Luteolibacter sp. GHJ8, whole genome shotgun sequencing project.</title>
        <authorList>
            <person name="Zhao G."/>
            <person name="Shen L."/>
        </authorList>
    </citation>
    <scope>NUCLEOTIDE SEQUENCE</scope>
    <source>
        <strain evidence="3">GHJ8</strain>
    </source>
</reference>
<dbReference type="EMBL" id="JAPDDR010000004">
    <property type="protein sequence ID" value="MCW1913591.1"/>
    <property type="molecule type" value="Genomic_DNA"/>
</dbReference>
<evidence type="ECO:0000256" key="1">
    <source>
        <dbReference type="SAM" id="SignalP"/>
    </source>
</evidence>
<organism evidence="3 4">
    <name type="scientific">Luteolibacter rhizosphaerae</name>
    <dbReference type="NCBI Taxonomy" id="2989719"/>
    <lineage>
        <taxon>Bacteria</taxon>
        <taxon>Pseudomonadati</taxon>
        <taxon>Verrucomicrobiota</taxon>
        <taxon>Verrucomicrobiia</taxon>
        <taxon>Verrucomicrobiales</taxon>
        <taxon>Verrucomicrobiaceae</taxon>
        <taxon>Luteolibacter</taxon>
    </lineage>
</organism>
<comment type="caution">
    <text evidence="3">The sequence shown here is derived from an EMBL/GenBank/DDBJ whole genome shotgun (WGS) entry which is preliminary data.</text>
</comment>
<dbReference type="RefSeq" id="WP_264513094.1">
    <property type="nucleotide sequence ID" value="NZ_JAPDDR010000004.1"/>
</dbReference>
<feature type="signal peptide" evidence="1">
    <location>
        <begin position="1"/>
        <end position="19"/>
    </location>
</feature>
<protein>
    <submittedName>
        <fullName evidence="3">Protein-disulfide reductase DsbD family protein</fullName>
    </submittedName>
</protein>
<evidence type="ECO:0000313" key="4">
    <source>
        <dbReference type="Proteomes" id="UP001165653"/>
    </source>
</evidence>
<proteinExistence type="predicted"/>
<feature type="domain" description="Thiol:disulfide interchange protein DsbD N-terminal" evidence="2">
    <location>
        <begin position="40"/>
        <end position="147"/>
    </location>
</feature>
<name>A0ABT3G237_9BACT</name>
<keyword evidence="4" id="KW-1185">Reference proteome</keyword>